<sequence>MNIRLPKRRGEVIKAFAVTLVAILIMFIILFPVYYIFTVSIKPVSTLATTELTLIPKNITAEAYKEVLFGFEGSKISANFTGKIEGNGKLDGNILYVTNGRIIGTVKAGPFTALRFEIPFKEVKFRVGQSGSKEGPFNGEISGAFRLTRINKDGSIGFAVVKNVKLENGRINGITVSGTMEKYIVARNTGAVEITAVGKFVNSVFFGHLKNSLFIAGFTVILTLFFVIPAAYAFSRLKFFGREHVLYFYLMFTQVAGGLGIAGLIALYGMIVKLGLYDKLPVLSLIYAAGSVPFNTWLLKGYIDSISPDFDEAALVDGASYLQIIRYVLLPMALPGIATVAIFAFIGGWTEFILANLLLTEANQPLSVWIYLLMGGIGRGIDWNYFAAAALLFALPVFIMFMLAQNYVRSGLTVGGLKE</sequence>
<dbReference type="eggNOG" id="arCOG00160">
    <property type="taxonomic scope" value="Archaea"/>
</dbReference>
<accession>F0LJA9</accession>
<feature type="transmembrane region" description="Helical" evidence="9">
    <location>
        <begin position="352"/>
        <end position="373"/>
    </location>
</feature>
<dbReference type="GO" id="GO:0005886">
    <property type="term" value="C:plasma membrane"/>
    <property type="evidence" value="ECO:0007669"/>
    <property type="project" value="UniProtKB-SubCell"/>
</dbReference>
<dbReference type="Gene3D" id="1.10.3720.10">
    <property type="entry name" value="MetI-like"/>
    <property type="match status" value="2"/>
</dbReference>
<name>F0LJA9_THEBM</name>
<keyword evidence="6 9" id="KW-0812">Transmembrane</keyword>
<comment type="similarity">
    <text evidence="2">Belongs to the binding-protein-dependent transport system permease family. MalFG subfamily.</text>
</comment>
<feature type="transmembrane region" description="Helical" evidence="9">
    <location>
        <begin position="213"/>
        <end position="234"/>
    </location>
</feature>
<keyword evidence="5" id="KW-0762">Sugar transport</keyword>
<feature type="transmembrane region" description="Helical" evidence="9">
    <location>
        <begin position="385"/>
        <end position="404"/>
    </location>
</feature>
<evidence type="ECO:0000256" key="1">
    <source>
        <dbReference type="ARBA" id="ARBA00004651"/>
    </source>
</evidence>
<evidence type="ECO:0000259" key="10">
    <source>
        <dbReference type="PROSITE" id="PS50928"/>
    </source>
</evidence>
<keyword evidence="3 9" id="KW-0813">Transport</keyword>
<organism evidence="11 12">
    <name type="scientific">Thermococcus barophilus (strain DSM 11836 / MP)</name>
    <dbReference type="NCBI Taxonomy" id="391623"/>
    <lineage>
        <taxon>Archaea</taxon>
        <taxon>Methanobacteriati</taxon>
        <taxon>Methanobacteriota</taxon>
        <taxon>Thermococci</taxon>
        <taxon>Thermococcales</taxon>
        <taxon>Thermococcaceae</taxon>
        <taxon>Thermococcus</taxon>
    </lineage>
</organism>
<dbReference type="PROSITE" id="PS50928">
    <property type="entry name" value="ABC_TM1"/>
    <property type="match status" value="1"/>
</dbReference>
<keyword evidence="7 9" id="KW-1133">Transmembrane helix</keyword>
<evidence type="ECO:0000256" key="6">
    <source>
        <dbReference type="ARBA" id="ARBA00022692"/>
    </source>
</evidence>
<evidence type="ECO:0000256" key="9">
    <source>
        <dbReference type="RuleBase" id="RU363032"/>
    </source>
</evidence>
<protein>
    <submittedName>
        <fullName evidence="11">Maltose/maltodextrin ABC transporter permease</fullName>
    </submittedName>
</protein>
<keyword evidence="12" id="KW-1185">Reference proteome</keyword>
<dbReference type="InterPro" id="IPR050901">
    <property type="entry name" value="BP-dep_ABC_trans_perm"/>
</dbReference>
<dbReference type="RefSeq" id="WP_013467929.1">
    <property type="nucleotide sequence ID" value="NC_014804.1"/>
</dbReference>
<evidence type="ECO:0000256" key="7">
    <source>
        <dbReference type="ARBA" id="ARBA00022989"/>
    </source>
</evidence>
<dbReference type="InterPro" id="IPR000515">
    <property type="entry name" value="MetI-like"/>
</dbReference>
<dbReference type="EMBL" id="CP002372">
    <property type="protein sequence ID" value="ADT84631.1"/>
    <property type="molecule type" value="Genomic_DNA"/>
</dbReference>
<evidence type="ECO:0000256" key="2">
    <source>
        <dbReference type="ARBA" id="ARBA00009047"/>
    </source>
</evidence>
<dbReference type="PANTHER" id="PTHR32243">
    <property type="entry name" value="MALTOSE TRANSPORT SYSTEM PERMEASE-RELATED"/>
    <property type="match status" value="1"/>
</dbReference>
<evidence type="ECO:0000313" key="12">
    <source>
        <dbReference type="Proteomes" id="UP000007478"/>
    </source>
</evidence>
<dbReference type="OrthoDB" id="45815at2157"/>
<feature type="transmembrane region" description="Helical" evidence="9">
    <location>
        <begin position="324"/>
        <end position="346"/>
    </location>
</feature>
<feature type="transmembrane region" description="Helical" evidence="9">
    <location>
        <begin position="246"/>
        <end position="271"/>
    </location>
</feature>
<dbReference type="KEGG" id="tba:TERMP_01656"/>
<keyword evidence="8 9" id="KW-0472">Membrane</keyword>
<dbReference type="InterPro" id="IPR035906">
    <property type="entry name" value="MetI-like_sf"/>
</dbReference>
<dbReference type="AlphaFoldDB" id="F0LJA9"/>
<dbReference type="PATRIC" id="fig|391623.17.peg.1655"/>
<proteinExistence type="inferred from homology"/>
<dbReference type="Proteomes" id="UP000007478">
    <property type="component" value="Chromosome"/>
</dbReference>
<feature type="transmembrane region" description="Helical" evidence="9">
    <location>
        <begin position="12"/>
        <end position="37"/>
    </location>
</feature>
<evidence type="ECO:0000313" key="11">
    <source>
        <dbReference type="EMBL" id="ADT84631.1"/>
    </source>
</evidence>
<comment type="subcellular location">
    <subcellularLocation>
        <location evidence="1 9">Cell membrane</location>
        <topology evidence="1 9">Multi-pass membrane protein</topology>
    </subcellularLocation>
</comment>
<dbReference type="HOGENOM" id="CLU_016047_1_2_2"/>
<dbReference type="CDD" id="cd06261">
    <property type="entry name" value="TM_PBP2"/>
    <property type="match status" value="1"/>
</dbReference>
<evidence type="ECO:0000256" key="8">
    <source>
        <dbReference type="ARBA" id="ARBA00023136"/>
    </source>
</evidence>
<feature type="transmembrane region" description="Helical" evidence="9">
    <location>
        <begin position="283"/>
        <end position="303"/>
    </location>
</feature>
<keyword evidence="4" id="KW-1003">Cell membrane</keyword>
<dbReference type="PANTHER" id="PTHR32243:SF50">
    <property type="entry name" value="MALTOSE_MALTODEXTRIN TRANSPORT SYSTEM PERMEASE PROTEIN MALG"/>
    <property type="match status" value="1"/>
</dbReference>
<evidence type="ECO:0000256" key="5">
    <source>
        <dbReference type="ARBA" id="ARBA00022597"/>
    </source>
</evidence>
<gene>
    <name evidence="11" type="ordered locus">TERMP_01656</name>
</gene>
<dbReference type="GeneID" id="10041972"/>
<evidence type="ECO:0000256" key="3">
    <source>
        <dbReference type="ARBA" id="ARBA00022448"/>
    </source>
</evidence>
<dbReference type="SUPFAM" id="SSF161098">
    <property type="entry name" value="MetI-like"/>
    <property type="match status" value="2"/>
</dbReference>
<feature type="domain" description="ABC transmembrane type-1" evidence="10">
    <location>
        <begin position="209"/>
        <end position="404"/>
    </location>
</feature>
<dbReference type="GO" id="GO:0055085">
    <property type="term" value="P:transmembrane transport"/>
    <property type="evidence" value="ECO:0007669"/>
    <property type="project" value="InterPro"/>
</dbReference>
<dbReference type="Pfam" id="PF00528">
    <property type="entry name" value="BPD_transp_1"/>
    <property type="match status" value="1"/>
</dbReference>
<reference evidence="11 12" key="1">
    <citation type="journal article" date="2011" name="J. Bacteriol.">
        <title>Complete genome sequence of the hyperthermophilic, piezophilic, heterotrophic, and carboxydotrophic archaeon Thermococcus barophilus MP.</title>
        <authorList>
            <person name="Vannier P."/>
            <person name="Marteinsson V.T."/>
            <person name="Fridjonsson O.H."/>
            <person name="Oger P."/>
            <person name="Jebbar M."/>
        </authorList>
    </citation>
    <scope>NUCLEOTIDE SEQUENCE [LARGE SCALE GENOMIC DNA]</scope>
    <source>
        <strain evidence="12">DSM 11836 / MP</strain>
    </source>
</reference>
<evidence type="ECO:0000256" key="4">
    <source>
        <dbReference type="ARBA" id="ARBA00022475"/>
    </source>
</evidence>